<dbReference type="eggNOG" id="ENOG502T2NE">
    <property type="taxonomic scope" value="Eukaryota"/>
</dbReference>
<dbReference type="OMA" id="FTHEKRH"/>
<sequence>MITSEKRFGPAFCTGKEEEPSPFAYTLRSSFERQSRSNGTFSLAPRESPAPKPAFESEHEPALPGAFPNVVTTDQLKAIEAERVATYNKFKTRQPRTKRGDVRVGAGPGSYNVERDTNPTRLSAPCSFPKEKRLDVLDFAAQRGWVSDSPGPKYLPTNEFVASSVYDQKHDRHALLTKARARNDALLREASASLTPSYKAFERSFERLNHSLSASAINSPHRGRVPSPVDIKQSGPGSYDATGTDFTVKRSKRGTFGTAKNLDLLSSLIAAGHAASTPTGPGDYNPQKLVSFQSKTFNARGGYVPQRTDVQTNLDSLKMKVPPNTSLLLTGHPSKDGHAPAKELWKAMMKSPDPRVLGYDTGAPSMPSTKAKSPKPSVKTDAQPEPETADDPPAEAPSSLTL</sequence>
<dbReference type="GeneID" id="19955571"/>
<accession>T0PPE6</accession>
<evidence type="ECO:0000256" key="1">
    <source>
        <dbReference type="SAM" id="MobiDB-lite"/>
    </source>
</evidence>
<feature type="region of interest" description="Disordered" evidence="1">
    <location>
        <begin position="217"/>
        <end position="244"/>
    </location>
</feature>
<evidence type="ECO:0000313" key="3">
    <source>
        <dbReference type="Proteomes" id="UP000030762"/>
    </source>
</evidence>
<feature type="region of interest" description="Disordered" evidence="1">
    <location>
        <begin position="91"/>
        <end position="125"/>
    </location>
</feature>
<evidence type="ECO:0000313" key="2">
    <source>
        <dbReference type="EMBL" id="EQC27319.1"/>
    </source>
</evidence>
<protein>
    <submittedName>
        <fullName evidence="2">Uncharacterized protein</fullName>
    </submittedName>
</protein>
<feature type="region of interest" description="Disordered" evidence="1">
    <location>
        <begin position="30"/>
        <end position="68"/>
    </location>
</feature>
<keyword evidence="3" id="KW-1185">Reference proteome</keyword>
<dbReference type="InterPro" id="IPR010736">
    <property type="entry name" value="SHIPPO-rpt"/>
</dbReference>
<dbReference type="Proteomes" id="UP000030762">
    <property type="component" value="Unassembled WGS sequence"/>
</dbReference>
<gene>
    <name evidence="2" type="ORF">SDRG_14844</name>
</gene>
<dbReference type="EMBL" id="JH767210">
    <property type="protein sequence ID" value="EQC27319.1"/>
    <property type="molecule type" value="Genomic_DNA"/>
</dbReference>
<dbReference type="Pfam" id="PF07004">
    <property type="entry name" value="SHIPPO-rpt"/>
    <property type="match status" value="2"/>
</dbReference>
<dbReference type="VEuPathDB" id="FungiDB:SDRG_14844"/>
<dbReference type="AlphaFoldDB" id="T0PPE6"/>
<reference evidence="2 3" key="1">
    <citation type="submission" date="2012-04" db="EMBL/GenBank/DDBJ databases">
        <title>The Genome Sequence of Saprolegnia declina VS20.</title>
        <authorList>
            <consortium name="The Broad Institute Genome Sequencing Platform"/>
            <person name="Russ C."/>
            <person name="Nusbaum C."/>
            <person name="Tyler B."/>
            <person name="van West P."/>
            <person name="Dieguez-Uribeondo J."/>
            <person name="de Bruijn I."/>
            <person name="Tripathy S."/>
            <person name="Jiang R."/>
            <person name="Young S.K."/>
            <person name="Zeng Q."/>
            <person name="Gargeya S."/>
            <person name="Fitzgerald M."/>
            <person name="Haas B."/>
            <person name="Abouelleil A."/>
            <person name="Alvarado L."/>
            <person name="Arachchi H.M."/>
            <person name="Berlin A."/>
            <person name="Chapman S.B."/>
            <person name="Goldberg J."/>
            <person name="Griggs A."/>
            <person name="Gujja S."/>
            <person name="Hansen M."/>
            <person name="Howarth C."/>
            <person name="Imamovic A."/>
            <person name="Larimer J."/>
            <person name="McCowen C."/>
            <person name="Montmayeur A."/>
            <person name="Murphy C."/>
            <person name="Neiman D."/>
            <person name="Pearson M."/>
            <person name="Priest M."/>
            <person name="Roberts A."/>
            <person name="Saif S."/>
            <person name="Shea T."/>
            <person name="Sisk P."/>
            <person name="Sykes S."/>
            <person name="Wortman J."/>
            <person name="Nusbaum C."/>
            <person name="Birren B."/>
        </authorList>
    </citation>
    <scope>NUCLEOTIDE SEQUENCE [LARGE SCALE GENOMIC DNA]</scope>
    <source>
        <strain evidence="2 3">VS20</strain>
    </source>
</reference>
<feature type="region of interest" description="Disordered" evidence="1">
    <location>
        <begin position="348"/>
        <end position="402"/>
    </location>
</feature>
<organism evidence="2 3">
    <name type="scientific">Saprolegnia diclina (strain VS20)</name>
    <dbReference type="NCBI Taxonomy" id="1156394"/>
    <lineage>
        <taxon>Eukaryota</taxon>
        <taxon>Sar</taxon>
        <taxon>Stramenopiles</taxon>
        <taxon>Oomycota</taxon>
        <taxon>Saprolegniomycetes</taxon>
        <taxon>Saprolegniales</taxon>
        <taxon>Saprolegniaceae</taxon>
        <taxon>Saprolegnia</taxon>
    </lineage>
</organism>
<dbReference type="InParanoid" id="T0PPE6"/>
<proteinExistence type="predicted"/>
<dbReference type="OrthoDB" id="77716at2759"/>
<name>T0PPE6_SAPDV</name>
<dbReference type="RefSeq" id="XP_008619223.1">
    <property type="nucleotide sequence ID" value="XM_008621001.1"/>
</dbReference>